<evidence type="ECO:0000313" key="7">
    <source>
        <dbReference type="Proteomes" id="UP000825935"/>
    </source>
</evidence>
<dbReference type="OrthoDB" id="10264655at2759"/>
<dbReference type="Pfam" id="PF21797">
    <property type="entry name" value="CycT2-like_C"/>
    <property type="match status" value="1"/>
</dbReference>
<dbReference type="PANTHER" id="PTHR10026">
    <property type="entry name" value="CYCLIN"/>
    <property type="match status" value="1"/>
</dbReference>
<feature type="compositionally biased region" description="Low complexity" evidence="4">
    <location>
        <begin position="264"/>
        <end position="274"/>
    </location>
</feature>
<comment type="similarity">
    <text evidence="2">Belongs to the cyclin family. Cyclin T subfamily.</text>
</comment>
<accession>A0A8T2UB42</accession>
<sequence length="367" mass="41827">MAVFSGEEVCQTTPSHIDTNYFSSGWFFTRAQIEDHSPSRRDGISLVKENQLRKSYCGFLRDLGMRLKVPQMTIATSILFCHRFFLRQSHAKNDRYTIATACMFLAGKVEETPKLLQNVLFISYEIRHKKDKSAANNIKQKEVYEYEKERVLLAENLVLQTLDFNINIVNPYRRLVAALKKLSIMDKFVVQVAWNFLNDSLQTSLCLQYEAHHIAAASIFLAAKFKKHKLPTDGGRQWWQELDVTVRQLEDMSNQMLELYEQRPSSVPSPTSTSGRILPTEVSPTQPPEGSCIKYKDRADTEIMDADSNGELCNLLQTPASSQKMNMEVSQIGSFDTHVQSKHPHQSCGSEDHQGRESKRHCSGLAN</sequence>
<evidence type="ECO:0000259" key="5">
    <source>
        <dbReference type="SMART" id="SM00385"/>
    </source>
</evidence>
<dbReference type="GO" id="GO:0006357">
    <property type="term" value="P:regulation of transcription by RNA polymerase II"/>
    <property type="evidence" value="ECO:0007669"/>
    <property type="project" value="InterPro"/>
</dbReference>
<dbReference type="SMART" id="SM00385">
    <property type="entry name" value="CYCLIN"/>
    <property type="match status" value="2"/>
</dbReference>
<dbReference type="OMA" id="KFFCEID"/>
<keyword evidence="7" id="KW-1185">Reference proteome</keyword>
<dbReference type="EMBL" id="CM035413">
    <property type="protein sequence ID" value="KAH7431878.1"/>
    <property type="molecule type" value="Genomic_DNA"/>
</dbReference>
<proteinExistence type="inferred from homology"/>
<feature type="domain" description="Cyclin-like" evidence="5">
    <location>
        <begin position="173"/>
        <end position="258"/>
    </location>
</feature>
<reference evidence="6" key="1">
    <citation type="submission" date="2021-08" db="EMBL/GenBank/DDBJ databases">
        <title>WGS assembly of Ceratopteris richardii.</title>
        <authorList>
            <person name="Marchant D.B."/>
            <person name="Chen G."/>
            <person name="Jenkins J."/>
            <person name="Shu S."/>
            <person name="Leebens-Mack J."/>
            <person name="Grimwood J."/>
            <person name="Schmutz J."/>
            <person name="Soltis P."/>
            <person name="Soltis D."/>
            <person name="Chen Z.-H."/>
        </authorList>
    </citation>
    <scope>NUCLEOTIDE SEQUENCE</scope>
    <source>
        <strain evidence="6">Whitten #5841</strain>
        <tissue evidence="6">Leaf</tissue>
    </source>
</reference>
<evidence type="ECO:0000256" key="4">
    <source>
        <dbReference type="SAM" id="MobiDB-lite"/>
    </source>
</evidence>
<dbReference type="AlphaFoldDB" id="A0A8T2UB42"/>
<dbReference type="InterPro" id="IPR043198">
    <property type="entry name" value="Cyclin/Ssn8"/>
</dbReference>
<protein>
    <recommendedName>
        <fullName evidence="5">Cyclin-like domain-containing protein</fullName>
    </recommendedName>
</protein>
<feature type="domain" description="Cyclin-like" evidence="5">
    <location>
        <begin position="58"/>
        <end position="160"/>
    </location>
</feature>
<dbReference type="GO" id="GO:0016538">
    <property type="term" value="F:cyclin-dependent protein serine/threonine kinase regulator activity"/>
    <property type="evidence" value="ECO:0007669"/>
    <property type="project" value="InterPro"/>
</dbReference>
<dbReference type="InterPro" id="IPR006671">
    <property type="entry name" value="Cyclin_N"/>
</dbReference>
<dbReference type="Proteomes" id="UP000825935">
    <property type="component" value="Chromosome 8"/>
</dbReference>
<dbReference type="InterPro" id="IPR013763">
    <property type="entry name" value="Cyclin-like_dom"/>
</dbReference>
<dbReference type="SUPFAM" id="SSF47954">
    <property type="entry name" value="Cyclin-like"/>
    <property type="match status" value="2"/>
</dbReference>
<gene>
    <name evidence="6" type="ORF">KP509_08G071000</name>
</gene>
<dbReference type="Gene3D" id="1.10.472.10">
    <property type="entry name" value="Cyclin-like"/>
    <property type="match status" value="2"/>
</dbReference>
<evidence type="ECO:0000256" key="2">
    <source>
        <dbReference type="ARBA" id="ARBA00061204"/>
    </source>
</evidence>
<feature type="region of interest" description="Disordered" evidence="4">
    <location>
        <begin position="336"/>
        <end position="367"/>
    </location>
</feature>
<evidence type="ECO:0000256" key="3">
    <source>
        <dbReference type="RuleBase" id="RU000383"/>
    </source>
</evidence>
<evidence type="ECO:0000256" key="1">
    <source>
        <dbReference type="ARBA" id="ARBA00023127"/>
    </source>
</evidence>
<dbReference type="Pfam" id="PF00134">
    <property type="entry name" value="Cyclin_N"/>
    <property type="match status" value="1"/>
</dbReference>
<keyword evidence="1 3" id="KW-0195">Cyclin</keyword>
<feature type="compositionally biased region" description="Basic residues" evidence="4">
    <location>
        <begin position="358"/>
        <end position="367"/>
    </location>
</feature>
<organism evidence="6 7">
    <name type="scientific">Ceratopteris richardii</name>
    <name type="common">Triangle waterfern</name>
    <dbReference type="NCBI Taxonomy" id="49495"/>
    <lineage>
        <taxon>Eukaryota</taxon>
        <taxon>Viridiplantae</taxon>
        <taxon>Streptophyta</taxon>
        <taxon>Embryophyta</taxon>
        <taxon>Tracheophyta</taxon>
        <taxon>Polypodiopsida</taxon>
        <taxon>Polypodiidae</taxon>
        <taxon>Polypodiales</taxon>
        <taxon>Pteridineae</taxon>
        <taxon>Pteridaceae</taxon>
        <taxon>Parkerioideae</taxon>
        <taxon>Ceratopteris</taxon>
    </lineage>
</organism>
<evidence type="ECO:0000313" key="6">
    <source>
        <dbReference type="EMBL" id="KAH7431878.1"/>
    </source>
</evidence>
<name>A0A8T2UB42_CERRI</name>
<feature type="region of interest" description="Disordered" evidence="4">
    <location>
        <begin position="261"/>
        <end position="291"/>
    </location>
</feature>
<comment type="caution">
    <text evidence="6">The sequence shown here is derived from an EMBL/GenBank/DDBJ whole genome shotgun (WGS) entry which is preliminary data.</text>
</comment>
<dbReference type="FunFam" id="1.10.472.10:FF:000081">
    <property type="entry name" value="Cyclin family protein"/>
    <property type="match status" value="1"/>
</dbReference>
<dbReference type="InterPro" id="IPR036915">
    <property type="entry name" value="Cyclin-like_sf"/>
</dbReference>